<dbReference type="PANTHER" id="PTHR48081">
    <property type="entry name" value="AB HYDROLASE SUPERFAMILY PROTEIN C4A8.06C"/>
    <property type="match status" value="1"/>
</dbReference>
<dbReference type="InterPro" id="IPR029058">
    <property type="entry name" value="AB_hydrolase_fold"/>
</dbReference>
<evidence type="ECO:0000313" key="3">
    <source>
        <dbReference type="EMBL" id="KIK60328.1"/>
    </source>
</evidence>
<dbReference type="HOGENOM" id="CLU_042179_2_1_1"/>
<dbReference type="InterPro" id="IPR050300">
    <property type="entry name" value="GDXG_lipolytic_enzyme"/>
</dbReference>
<evidence type="ECO:0000259" key="2">
    <source>
        <dbReference type="Pfam" id="PF07859"/>
    </source>
</evidence>
<dbReference type="AlphaFoldDB" id="A0A0D0CW62"/>
<evidence type="ECO:0000256" key="1">
    <source>
        <dbReference type="ARBA" id="ARBA00022801"/>
    </source>
</evidence>
<accession>A0A0D0CW62</accession>
<dbReference type="SUPFAM" id="SSF53474">
    <property type="entry name" value="alpha/beta-Hydrolases"/>
    <property type="match status" value="1"/>
</dbReference>
<protein>
    <recommendedName>
        <fullName evidence="2">Alpha/beta hydrolase fold-3 domain-containing protein</fullName>
    </recommendedName>
</protein>
<feature type="domain" description="Alpha/beta hydrolase fold-3" evidence="2">
    <location>
        <begin position="110"/>
        <end position="350"/>
    </location>
</feature>
<sequence length="382" mass="42129">MAPTEQISFLEKLSALTTVLRLPFRVLTSIILSPFLKQYNKKPLNRVTIEAVIRFLFDSLSFRQLQWASGPSVQVYKAWAKARGIQPIIEEFGGNAKLLWLTEKKSNRVLFYVHGGGYMVSINKFMLTFGPRIREELLKREIFEDFDIVVLAYTLYPAKFPTQLDELSQGLAYILSSGIKQENVILMGDSAGGNLIVQLLSHTLHPFEGVTPSPLQRVTVPSSPEDIPIKQLGGVYLLSPWQSLDTPTPSYAKNSASDVVSPSALLRCGKTYLEGVPESHLPWIKTAYCAPDSKEPWFTGLDEYVGRVMITAGGKEVLLDDSTGLYSALKTLATSKLDVQLDVQEDGIHGDPIFDASFPQKAGGLGDVTLNVVNWIGEGFGG</sequence>
<dbReference type="GO" id="GO:0016787">
    <property type="term" value="F:hydrolase activity"/>
    <property type="evidence" value="ECO:0007669"/>
    <property type="project" value="UniProtKB-KW"/>
</dbReference>
<dbReference type="Gene3D" id="3.40.50.1820">
    <property type="entry name" value="alpha/beta hydrolase"/>
    <property type="match status" value="1"/>
</dbReference>
<dbReference type="PANTHER" id="PTHR48081:SF31">
    <property type="entry name" value="STERYL ACETYL HYDROLASE MUG81-RELATED"/>
    <property type="match status" value="1"/>
</dbReference>
<keyword evidence="4" id="KW-1185">Reference proteome</keyword>
<evidence type="ECO:0000313" key="4">
    <source>
        <dbReference type="Proteomes" id="UP000053593"/>
    </source>
</evidence>
<dbReference type="EMBL" id="KN834775">
    <property type="protein sequence ID" value="KIK60328.1"/>
    <property type="molecule type" value="Genomic_DNA"/>
</dbReference>
<dbReference type="InterPro" id="IPR013094">
    <property type="entry name" value="AB_hydrolase_3"/>
</dbReference>
<dbReference type="Proteomes" id="UP000053593">
    <property type="component" value="Unassembled WGS sequence"/>
</dbReference>
<reference evidence="3 4" key="1">
    <citation type="submission" date="2014-04" db="EMBL/GenBank/DDBJ databases">
        <title>Evolutionary Origins and Diversification of the Mycorrhizal Mutualists.</title>
        <authorList>
            <consortium name="DOE Joint Genome Institute"/>
            <consortium name="Mycorrhizal Genomics Consortium"/>
            <person name="Kohler A."/>
            <person name="Kuo A."/>
            <person name="Nagy L.G."/>
            <person name="Floudas D."/>
            <person name="Copeland A."/>
            <person name="Barry K.W."/>
            <person name="Cichocki N."/>
            <person name="Veneault-Fourrey C."/>
            <person name="LaButti K."/>
            <person name="Lindquist E.A."/>
            <person name="Lipzen A."/>
            <person name="Lundell T."/>
            <person name="Morin E."/>
            <person name="Murat C."/>
            <person name="Riley R."/>
            <person name="Ohm R."/>
            <person name="Sun H."/>
            <person name="Tunlid A."/>
            <person name="Henrissat B."/>
            <person name="Grigoriev I.V."/>
            <person name="Hibbett D.S."/>
            <person name="Martin F."/>
        </authorList>
    </citation>
    <scope>NUCLEOTIDE SEQUENCE [LARGE SCALE GENOMIC DNA]</scope>
    <source>
        <strain evidence="3 4">FD-317 M1</strain>
    </source>
</reference>
<proteinExistence type="predicted"/>
<dbReference type="OrthoDB" id="2152029at2759"/>
<dbReference type="Pfam" id="PF07859">
    <property type="entry name" value="Abhydrolase_3"/>
    <property type="match status" value="1"/>
</dbReference>
<keyword evidence="1" id="KW-0378">Hydrolase</keyword>
<gene>
    <name evidence="3" type="ORF">GYMLUDRAFT_43626</name>
</gene>
<name>A0A0D0CW62_9AGAR</name>
<organism evidence="3 4">
    <name type="scientific">Collybiopsis luxurians FD-317 M1</name>
    <dbReference type="NCBI Taxonomy" id="944289"/>
    <lineage>
        <taxon>Eukaryota</taxon>
        <taxon>Fungi</taxon>
        <taxon>Dikarya</taxon>
        <taxon>Basidiomycota</taxon>
        <taxon>Agaricomycotina</taxon>
        <taxon>Agaricomycetes</taxon>
        <taxon>Agaricomycetidae</taxon>
        <taxon>Agaricales</taxon>
        <taxon>Marasmiineae</taxon>
        <taxon>Omphalotaceae</taxon>
        <taxon>Collybiopsis</taxon>
        <taxon>Collybiopsis luxurians</taxon>
    </lineage>
</organism>